<evidence type="ECO:0000313" key="2">
    <source>
        <dbReference type="EMBL" id="CAI9729910.1"/>
    </source>
</evidence>
<keyword evidence="1" id="KW-1133">Transmembrane helix</keyword>
<feature type="transmembrane region" description="Helical" evidence="1">
    <location>
        <begin position="149"/>
        <end position="170"/>
    </location>
</feature>
<keyword evidence="3" id="KW-1185">Reference proteome</keyword>
<keyword evidence="1" id="KW-0812">Transmembrane</keyword>
<reference evidence="2" key="1">
    <citation type="submission" date="2023-08" db="EMBL/GenBank/DDBJ databases">
        <authorList>
            <person name="Alioto T."/>
            <person name="Alioto T."/>
            <person name="Gomez Garrido J."/>
        </authorList>
    </citation>
    <scope>NUCLEOTIDE SEQUENCE</scope>
</reference>
<keyword evidence="1" id="KW-0472">Membrane</keyword>
<protein>
    <submittedName>
        <fullName evidence="2">Uncharacterized protein</fullName>
    </submittedName>
</protein>
<evidence type="ECO:0000313" key="3">
    <source>
        <dbReference type="Proteomes" id="UP001162480"/>
    </source>
</evidence>
<feature type="transmembrane region" description="Helical" evidence="1">
    <location>
        <begin position="33"/>
        <end position="52"/>
    </location>
</feature>
<dbReference type="Proteomes" id="UP001162480">
    <property type="component" value="Chromosome 11"/>
</dbReference>
<feature type="transmembrane region" description="Helical" evidence="1">
    <location>
        <begin position="115"/>
        <end position="142"/>
    </location>
</feature>
<evidence type="ECO:0000256" key="1">
    <source>
        <dbReference type="SAM" id="Phobius"/>
    </source>
</evidence>
<dbReference type="EMBL" id="OX597824">
    <property type="protein sequence ID" value="CAI9729910.1"/>
    <property type="molecule type" value="Genomic_DNA"/>
</dbReference>
<organism evidence="2 3">
    <name type="scientific">Octopus vulgaris</name>
    <name type="common">Common octopus</name>
    <dbReference type="NCBI Taxonomy" id="6645"/>
    <lineage>
        <taxon>Eukaryota</taxon>
        <taxon>Metazoa</taxon>
        <taxon>Spiralia</taxon>
        <taxon>Lophotrochozoa</taxon>
        <taxon>Mollusca</taxon>
        <taxon>Cephalopoda</taxon>
        <taxon>Coleoidea</taxon>
        <taxon>Octopodiformes</taxon>
        <taxon>Octopoda</taxon>
        <taxon>Incirrata</taxon>
        <taxon>Octopodidae</taxon>
        <taxon>Octopus</taxon>
    </lineage>
</organism>
<sequence length="247" mass="27057">MCIFCTSNIQRSLTQALKMAVGFKYASMTITGAIHFTLGILCLCISIVGFSIDIYRRRYFGRDMDKSNYSLNLVSKVTAAGSFIASLYVIVVGIVGIFTGQVSNSEAKTRKMIKIYLILTVLSASLFALGGITAFVIISLFAAESTNDFMSILFFFGVFLMVLEFIFAIISSSICCCFSGIKKNAVTTQRQEVLVQSTERNVLPAVYPPNVYPLNVYPPNVYPPNVYPPNVYPLNVAGEATPSSNSQ</sequence>
<dbReference type="AlphaFoldDB" id="A0AA36B8N2"/>
<accession>A0AA36B8N2</accession>
<proteinExistence type="predicted"/>
<gene>
    <name evidence="2" type="ORF">OCTVUL_1B000347</name>
</gene>
<feature type="transmembrane region" description="Helical" evidence="1">
    <location>
        <begin position="73"/>
        <end position="95"/>
    </location>
</feature>
<name>A0AA36B8N2_OCTVU</name>